<gene>
    <name evidence="1" type="ORF">LCGC14_1168720</name>
</gene>
<sequence>MSLEIRERILSQEVRMVVPIAKVWQEYDFDALNPEAEPDAPFAEIKAAPAVRLVLTYLEEHELTLLSLTIQEGGVSPGHDYAAYVIIADVMPIDEAPW</sequence>
<dbReference type="EMBL" id="LAZR01005754">
    <property type="protein sequence ID" value="KKM97377.1"/>
    <property type="molecule type" value="Genomic_DNA"/>
</dbReference>
<accession>A0A0F9PW06</accession>
<protein>
    <submittedName>
        <fullName evidence="1">Uncharacterized protein</fullName>
    </submittedName>
</protein>
<organism evidence="1">
    <name type="scientific">marine sediment metagenome</name>
    <dbReference type="NCBI Taxonomy" id="412755"/>
    <lineage>
        <taxon>unclassified sequences</taxon>
        <taxon>metagenomes</taxon>
        <taxon>ecological metagenomes</taxon>
    </lineage>
</organism>
<evidence type="ECO:0000313" key="1">
    <source>
        <dbReference type="EMBL" id="KKM97377.1"/>
    </source>
</evidence>
<proteinExistence type="predicted"/>
<comment type="caution">
    <text evidence="1">The sequence shown here is derived from an EMBL/GenBank/DDBJ whole genome shotgun (WGS) entry which is preliminary data.</text>
</comment>
<dbReference type="AlphaFoldDB" id="A0A0F9PW06"/>
<name>A0A0F9PW06_9ZZZZ</name>
<reference evidence="1" key="1">
    <citation type="journal article" date="2015" name="Nature">
        <title>Complex archaea that bridge the gap between prokaryotes and eukaryotes.</title>
        <authorList>
            <person name="Spang A."/>
            <person name="Saw J.H."/>
            <person name="Jorgensen S.L."/>
            <person name="Zaremba-Niedzwiedzka K."/>
            <person name="Martijn J."/>
            <person name="Lind A.E."/>
            <person name="van Eijk R."/>
            <person name="Schleper C."/>
            <person name="Guy L."/>
            <person name="Ettema T.J."/>
        </authorList>
    </citation>
    <scope>NUCLEOTIDE SEQUENCE</scope>
</reference>